<proteinExistence type="inferred from homology"/>
<dbReference type="PROSITE" id="PS00723">
    <property type="entry name" value="POLYPRENYL_SYNTHASE_1"/>
    <property type="match status" value="1"/>
</dbReference>
<dbReference type="SUPFAM" id="SSF48576">
    <property type="entry name" value="Terpenoid synthases"/>
    <property type="match status" value="1"/>
</dbReference>
<dbReference type="HOGENOM" id="CLU_014015_2_1_11"/>
<keyword evidence="5" id="KW-0460">Magnesium</keyword>
<keyword evidence="3 6" id="KW-0808">Transferase</keyword>
<dbReference type="Pfam" id="PF00348">
    <property type="entry name" value="polyprenyl_synt"/>
    <property type="match status" value="1"/>
</dbReference>
<dbReference type="GO" id="GO:0004311">
    <property type="term" value="F:geranylgeranyl diphosphate synthase activity"/>
    <property type="evidence" value="ECO:0007669"/>
    <property type="project" value="UniProtKB-EC"/>
</dbReference>
<dbReference type="EC" id="2.5.1.29" evidence="7"/>
<accession>F2NAE5</accession>
<dbReference type="EMBL" id="CP002628">
    <property type="protein sequence ID" value="AEB06331.1"/>
    <property type="molecule type" value="Genomic_DNA"/>
</dbReference>
<comment type="cofactor">
    <cofactor evidence="1">
        <name>Mg(2+)</name>
        <dbReference type="ChEBI" id="CHEBI:18420"/>
    </cofactor>
</comment>
<dbReference type="eggNOG" id="COG0142">
    <property type="taxonomic scope" value="Bacteria"/>
</dbReference>
<protein>
    <submittedName>
        <fullName evidence="7">Geranylgeranyl-diphosphate synthase farnesyl-diphosphate synthase</fullName>
        <ecNumber evidence="7">2.5.1.10</ecNumber>
        <ecNumber evidence="7">2.5.1.29</ecNumber>
    </submittedName>
</protein>
<dbReference type="Gene3D" id="1.10.600.10">
    <property type="entry name" value="Farnesyl Diphosphate Synthase"/>
    <property type="match status" value="1"/>
</dbReference>
<dbReference type="Proteomes" id="UP000006851">
    <property type="component" value="Chromosome"/>
</dbReference>
<dbReference type="InterPro" id="IPR000092">
    <property type="entry name" value="Polyprenyl_synt"/>
</dbReference>
<dbReference type="PANTHER" id="PTHR12001:SF85">
    <property type="entry name" value="SHORT CHAIN ISOPRENYL DIPHOSPHATE SYNTHASE"/>
    <property type="match status" value="1"/>
</dbReference>
<sequence length="363" mass="39549">MAIGQPRGLRHRIASLSRLLATQKAVPVSTSFADFLAAEHQDLERRIADFFCDRTDRADIDAYLYAPLARFSRNGGKRHRPLICMLAARAVGGDAAAALDVATAIEHFQSAALIHDDIADRGNTRRGAPCLHVTEGEGIAINCGDLELISMTAAVLDDANLGDELKIRLLRELVEMTRRTIEGQALDLGWARDARYDLTVEDYLDMATRKTAWYSGAVPLACGAIAGGGCEVQVEGLRSFGLACGLAFQIQDDLINLQPLDGGGKDVRSDITQGKRTLICVHALLDDAYHDELVDILESASTDPAVLERAVEIFRQTNSIAFASERAVELIAHAKRALAGIELDAECRRLFISMADFFIERVS</sequence>
<dbReference type="AlphaFoldDB" id="F2NAE5"/>
<gene>
    <name evidence="7" type="ordered locus">Corgl_0204</name>
</gene>
<dbReference type="STRING" id="700015.Corgl_0204"/>
<dbReference type="PANTHER" id="PTHR12001">
    <property type="entry name" value="GERANYLGERANYL PYROPHOSPHATE SYNTHASE"/>
    <property type="match status" value="1"/>
</dbReference>
<organism evidence="7 8">
    <name type="scientific">Coriobacterium glomerans (strain ATCC 49209 / DSM 20642 / JCM 10262 / PW2)</name>
    <dbReference type="NCBI Taxonomy" id="700015"/>
    <lineage>
        <taxon>Bacteria</taxon>
        <taxon>Bacillati</taxon>
        <taxon>Actinomycetota</taxon>
        <taxon>Coriobacteriia</taxon>
        <taxon>Coriobacteriales</taxon>
        <taxon>Coriobacteriaceae</taxon>
        <taxon>Coriobacterium</taxon>
    </lineage>
</organism>
<evidence type="ECO:0000256" key="2">
    <source>
        <dbReference type="ARBA" id="ARBA00006706"/>
    </source>
</evidence>
<dbReference type="SFLD" id="SFLDG01017">
    <property type="entry name" value="Polyprenyl_Transferase_Like"/>
    <property type="match status" value="1"/>
</dbReference>
<evidence type="ECO:0000256" key="4">
    <source>
        <dbReference type="ARBA" id="ARBA00022723"/>
    </source>
</evidence>
<dbReference type="GO" id="GO:0004337">
    <property type="term" value="F:(2E,6E)-farnesyl diphosphate synthase activity"/>
    <property type="evidence" value="ECO:0007669"/>
    <property type="project" value="UniProtKB-EC"/>
</dbReference>
<reference evidence="8" key="1">
    <citation type="journal article" date="2013" name="Stand. Genomic Sci.">
        <title>Complete genome sequence of Coriobacterium glomerans type strain (PW2(T)) from the midgut of Pyrrhocoris apterus L. (red soldier bug).</title>
        <authorList>
            <person name="Stackebrandt E."/>
            <person name="Zeytun A."/>
            <person name="Lapidus A."/>
            <person name="Nolan M."/>
            <person name="Lucas S."/>
            <person name="Hammon N."/>
            <person name="Deshpande S."/>
            <person name="Cheng J.F."/>
            <person name="Tapia R."/>
            <person name="Goodwin L.A."/>
            <person name="Pitluck S."/>
            <person name="Liolios K."/>
            <person name="Pagani I."/>
            <person name="Ivanova N."/>
            <person name="Mavromatis K."/>
            <person name="Mikhailova N."/>
            <person name="Huntemann M."/>
            <person name="Pati A."/>
            <person name="Chen A."/>
            <person name="Palaniappan K."/>
            <person name="Chang Y.J."/>
            <person name="Land M."/>
            <person name="Hauser L."/>
            <person name="Rohde M."/>
            <person name="Pukall R."/>
            <person name="Goker M."/>
            <person name="Detter J.C."/>
            <person name="Woyke T."/>
            <person name="Bristow J."/>
            <person name="Eisen J.A."/>
            <person name="Markowitz V."/>
            <person name="Hugenholtz P."/>
            <person name="Kyrpides N.C."/>
            <person name="Klenk H.P."/>
        </authorList>
    </citation>
    <scope>NUCLEOTIDE SEQUENCE</scope>
    <source>
        <strain evidence="8">ATCC 49209 / DSM 20642 / JCM 10262 / PW2</strain>
    </source>
</reference>
<keyword evidence="4" id="KW-0479">Metal-binding</keyword>
<dbReference type="KEGG" id="cgo:Corgl_0204"/>
<evidence type="ECO:0000256" key="6">
    <source>
        <dbReference type="RuleBase" id="RU004466"/>
    </source>
</evidence>
<dbReference type="GO" id="GO:0046872">
    <property type="term" value="F:metal ion binding"/>
    <property type="evidence" value="ECO:0007669"/>
    <property type="project" value="UniProtKB-KW"/>
</dbReference>
<dbReference type="SFLD" id="SFLDS00005">
    <property type="entry name" value="Isoprenoid_Synthase_Type_I"/>
    <property type="match status" value="1"/>
</dbReference>
<dbReference type="InterPro" id="IPR008949">
    <property type="entry name" value="Isoprenoid_synthase_dom_sf"/>
</dbReference>
<evidence type="ECO:0000256" key="3">
    <source>
        <dbReference type="ARBA" id="ARBA00022679"/>
    </source>
</evidence>
<evidence type="ECO:0000313" key="7">
    <source>
        <dbReference type="EMBL" id="AEB06331.1"/>
    </source>
</evidence>
<keyword evidence="8" id="KW-1185">Reference proteome</keyword>
<evidence type="ECO:0000313" key="8">
    <source>
        <dbReference type="Proteomes" id="UP000006851"/>
    </source>
</evidence>
<name>F2NAE5_CORGP</name>
<dbReference type="GO" id="GO:0008299">
    <property type="term" value="P:isoprenoid biosynthetic process"/>
    <property type="evidence" value="ECO:0007669"/>
    <property type="project" value="InterPro"/>
</dbReference>
<dbReference type="CDD" id="cd00685">
    <property type="entry name" value="Trans_IPPS_HT"/>
    <property type="match status" value="1"/>
</dbReference>
<comment type="similarity">
    <text evidence="2 6">Belongs to the FPP/GGPP synthase family.</text>
</comment>
<dbReference type="EC" id="2.5.1.10" evidence="7"/>
<evidence type="ECO:0000256" key="1">
    <source>
        <dbReference type="ARBA" id="ARBA00001946"/>
    </source>
</evidence>
<dbReference type="InterPro" id="IPR033749">
    <property type="entry name" value="Polyprenyl_synt_CS"/>
</dbReference>
<evidence type="ECO:0000256" key="5">
    <source>
        <dbReference type="ARBA" id="ARBA00022842"/>
    </source>
</evidence>